<evidence type="ECO:0000313" key="1">
    <source>
        <dbReference type="EMBL" id="KAL3277442.1"/>
    </source>
</evidence>
<reference evidence="1 2" key="1">
    <citation type="journal article" date="2021" name="BMC Biol.">
        <title>Horizontally acquired antibacterial genes associated with adaptive radiation of ladybird beetles.</title>
        <authorList>
            <person name="Li H.S."/>
            <person name="Tang X.F."/>
            <person name="Huang Y.H."/>
            <person name="Xu Z.Y."/>
            <person name="Chen M.L."/>
            <person name="Du X.Y."/>
            <person name="Qiu B.Y."/>
            <person name="Chen P.T."/>
            <person name="Zhang W."/>
            <person name="Slipinski A."/>
            <person name="Escalona H.E."/>
            <person name="Waterhouse R.M."/>
            <person name="Zwick A."/>
            <person name="Pang H."/>
        </authorList>
    </citation>
    <scope>NUCLEOTIDE SEQUENCE [LARGE SCALE GENOMIC DNA]</scope>
    <source>
        <strain evidence="1">SYSU2018</strain>
    </source>
</reference>
<proteinExistence type="predicted"/>
<dbReference type="Proteomes" id="UP001516400">
    <property type="component" value="Unassembled WGS sequence"/>
</dbReference>
<protein>
    <submittedName>
        <fullName evidence="1">Uncharacterized protein</fullName>
    </submittedName>
</protein>
<evidence type="ECO:0000313" key="2">
    <source>
        <dbReference type="Proteomes" id="UP001516400"/>
    </source>
</evidence>
<gene>
    <name evidence="1" type="ORF">HHI36_012790</name>
</gene>
<accession>A0ABD2NG96</accession>
<comment type="caution">
    <text evidence="1">The sequence shown here is derived from an EMBL/GenBank/DDBJ whole genome shotgun (WGS) entry which is preliminary data.</text>
</comment>
<sequence>MDCDNILKDIDLDFGNVEIDYMKENIDSNVTDCDNHDTLVVLNKKQQEDYTEAENVTDNTILLELEIGDDVNNSEAILTKD</sequence>
<dbReference type="AlphaFoldDB" id="A0ABD2NG96"/>
<dbReference type="EMBL" id="JABFTP020000103">
    <property type="protein sequence ID" value="KAL3277442.1"/>
    <property type="molecule type" value="Genomic_DNA"/>
</dbReference>
<name>A0ABD2NG96_9CUCU</name>
<keyword evidence="2" id="KW-1185">Reference proteome</keyword>
<organism evidence="1 2">
    <name type="scientific">Cryptolaemus montrouzieri</name>
    <dbReference type="NCBI Taxonomy" id="559131"/>
    <lineage>
        <taxon>Eukaryota</taxon>
        <taxon>Metazoa</taxon>
        <taxon>Ecdysozoa</taxon>
        <taxon>Arthropoda</taxon>
        <taxon>Hexapoda</taxon>
        <taxon>Insecta</taxon>
        <taxon>Pterygota</taxon>
        <taxon>Neoptera</taxon>
        <taxon>Endopterygota</taxon>
        <taxon>Coleoptera</taxon>
        <taxon>Polyphaga</taxon>
        <taxon>Cucujiformia</taxon>
        <taxon>Coccinelloidea</taxon>
        <taxon>Coccinellidae</taxon>
        <taxon>Scymninae</taxon>
        <taxon>Scymnini</taxon>
        <taxon>Cryptolaemus</taxon>
    </lineage>
</organism>